<protein>
    <recommendedName>
        <fullName evidence="3">GTP diphosphokinase</fullName>
    </recommendedName>
</protein>
<dbReference type="EMBL" id="OZ020103">
    <property type="protein sequence ID" value="CAK9277714.1"/>
    <property type="molecule type" value="Genomic_DNA"/>
</dbReference>
<dbReference type="Pfam" id="PF13328">
    <property type="entry name" value="HD_4"/>
    <property type="match status" value="1"/>
</dbReference>
<dbReference type="Gene3D" id="1.10.3210.10">
    <property type="entry name" value="Hypothetical protein af1432"/>
    <property type="match status" value="2"/>
</dbReference>
<dbReference type="SUPFAM" id="SSF109604">
    <property type="entry name" value="HD-domain/PDEase-like"/>
    <property type="match status" value="1"/>
</dbReference>
<dbReference type="PANTHER" id="PTHR43061">
    <property type="entry name" value="GTP DIPHOSPHOKINASE RSH1, CHLOROPLASTIC-RELATED"/>
    <property type="match status" value="1"/>
</dbReference>
<reference evidence="1" key="1">
    <citation type="submission" date="2024-02" db="EMBL/GenBank/DDBJ databases">
        <authorList>
            <consortium name="ELIXIR-Norway"/>
            <consortium name="Elixir Norway"/>
        </authorList>
    </citation>
    <scope>NUCLEOTIDE SEQUENCE</scope>
</reference>
<evidence type="ECO:0008006" key="3">
    <source>
        <dbReference type="Google" id="ProtNLM"/>
    </source>
</evidence>
<evidence type="ECO:0000313" key="2">
    <source>
        <dbReference type="Proteomes" id="UP001497444"/>
    </source>
</evidence>
<gene>
    <name evidence="1" type="ORF">CSSPJE1EN1_LOCUS23192</name>
</gene>
<keyword evidence="2" id="KW-1185">Reference proteome</keyword>
<dbReference type="PANTHER" id="PTHR43061:SF1">
    <property type="entry name" value="GTP DIPHOSPHOKINASE RSH1, CHLOROPLASTIC-RELATED"/>
    <property type="match status" value="1"/>
</dbReference>
<dbReference type="Proteomes" id="UP001497444">
    <property type="component" value="Chromosome 8"/>
</dbReference>
<proteinExistence type="predicted"/>
<sequence length="377" mass="42218">MKGEGIQCMEMNLKLSATAKQTNWRLKCGYDSACTLRVCVPLQAPSVYIMTSAALIPGHLEVGIGVRQFIQPLILRTECASTASAWKCSRVLSGFLASTAHSSDFECPSWQNSRQSILIGIHPVGHHGGSDLWVDSIRTSRRRFTHVGHCGASEEQLAPSENITPVTLWESLKPTINYLSVAQLSMVKDALKLAFGAHNGQKRKSGEPYIIHPVEVARILGEYWRIQSMSHLRRLRTSLVGPAVRRIVEGETKVSKLGKMKCQDADLVARDVKADDLRQMFLAMTEEVRVIIVKLADRLHNMCTLTHMSPHKQSELEDLSFMFAHQEEYVEVKHRVQVLCKEQEEVVLELRIILRLIPCNGGATLQCSAGISWNHFL</sequence>
<name>A0ABP0XF21_9BRYO</name>
<accession>A0ABP0XF21</accession>
<evidence type="ECO:0000313" key="1">
    <source>
        <dbReference type="EMBL" id="CAK9277714.1"/>
    </source>
</evidence>
<organism evidence="1 2">
    <name type="scientific">Sphagnum jensenii</name>
    <dbReference type="NCBI Taxonomy" id="128206"/>
    <lineage>
        <taxon>Eukaryota</taxon>
        <taxon>Viridiplantae</taxon>
        <taxon>Streptophyta</taxon>
        <taxon>Embryophyta</taxon>
        <taxon>Bryophyta</taxon>
        <taxon>Sphagnophytina</taxon>
        <taxon>Sphagnopsida</taxon>
        <taxon>Sphagnales</taxon>
        <taxon>Sphagnaceae</taxon>
        <taxon>Sphagnum</taxon>
    </lineage>
</organism>